<dbReference type="InterPro" id="IPR017871">
    <property type="entry name" value="ABC_transporter-like_CS"/>
</dbReference>
<name>A0ABV3XJJ8_9ACTN</name>
<proteinExistence type="predicted"/>
<dbReference type="InterPro" id="IPR003593">
    <property type="entry name" value="AAA+_ATPase"/>
</dbReference>
<evidence type="ECO:0000256" key="1">
    <source>
        <dbReference type="ARBA" id="ARBA00022448"/>
    </source>
</evidence>
<dbReference type="PANTHER" id="PTHR43790">
    <property type="entry name" value="CARBOHYDRATE TRANSPORT ATP-BINDING PROTEIN MG119-RELATED"/>
    <property type="match status" value="1"/>
</dbReference>
<dbReference type="CDD" id="cd03215">
    <property type="entry name" value="ABC_Carb_Monos_II"/>
    <property type="match status" value="1"/>
</dbReference>
<protein>
    <submittedName>
        <fullName evidence="7">Sugar ABC transporter ATP-binding protein</fullName>
    </submittedName>
</protein>
<keyword evidence="3" id="KW-0547">Nucleotide-binding</keyword>
<dbReference type="PROSITE" id="PS50893">
    <property type="entry name" value="ABC_TRANSPORTER_2"/>
    <property type="match status" value="2"/>
</dbReference>
<dbReference type="SMART" id="SM00382">
    <property type="entry name" value="AAA"/>
    <property type="match status" value="2"/>
</dbReference>
<evidence type="ECO:0000256" key="2">
    <source>
        <dbReference type="ARBA" id="ARBA00022737"/>
    </source>
</evidence>
<evidence type="ECO:0000313" key="7">
    <source>
        <dbReference type="EMBL" id="MEX5720662.1"/>
    </source>
</evidence>
<dbReference type="Pfam" id="PF00005">
    <property type="entry name" value="ABC_tran"/>
    <property type="match status" value="2"/>
</dbReference>
<dbReference type="InterPro" id="IPR003439">
    <property type="entry name" value="ABC_transporter-like_ATP-bd"/>
</dbReference>
<sequence length="535" mass="57276">MTAPAQEAALREAPLLEMQGIVKTFPGVRALGGVDLDVRTGEVHCLLGQNGAGKSTLIKVLAGAHQPDEGVIHWRGEQVSLGNPQAALRLGIATIYQELDLVAGLTVADNVFLGREQSRFGLTFPGEINRRAAALLTRLGHPEIRPGAEVGSLSAASQQMVSIARALSQDARLIIMDEPSAVLDNEEVQRLFTVIRDLTAEGVAVVYISHRLEEIREIGDRITVLKDGRTVATGLPARETPTREVITLMTGRTIEYVFPERRRPVVGDPEPLLEVEDLALHGTFSGVSFAVRPGEIVGLAGLVGSGRSEVLETVYGARHATGGTVRVAGRRLRRGDVGAAVAAGVGLAPEERKSQALLLGESVARNITISSLARFSRAGLLSGSAERAAAREQVRSLDVRPTDETREVRTLSGGNQQKVVLARWLLRDCKVLLLDEPTRGVDVGARSEIYALVRDLADRGVAVVVVSSEIPEVLGLADRVLVLAEGRVLAEEPADALDEHRVLDLVMQGTTTHGVPITPHDTTRLEKTQHEGTVA</sequence>
<accession>A0ABV3XJJ8</accession>
<dbReference type="GO" id="GO:0005524">
    <property type="term" value="F:ATP binding"/>
    <property type="evidence" value="ECO:0007669"/>
    <property type="project" value="UniProtKB-KW"/>
</dbReference>
<feature type="region of interest" description="Disordered" evidence="5">
    <location>
        <begin position="513"/>
        <end position="535"/>
    </location>
</feature>
<keyword evidence="4 7" id="KW-0067">ATP-binding</keyword>
<dbReference type="EMBL" id="JBFNXQ010000081">
    <property type="protein sequence ID" value="MEX5720662.1"/>
    <property type="molecule type" value="Genomic_DNA"/>
</dbReference>
<dbReference type="PANTHER" id="PTHR43790:SF9">
    <property type="entry name" value="GALACTOFURANOSE TRANSPORTER ATP-BINDING PROTEIN YTFR"/>
    <property type="match status" value="1"/>
</dbReference>
<dbReference type="Proteomes" id="UP001560045">
    <property type="component" value="Unassembled WGS sequence"/>
</dbReference>
<dbReference type="SUPFAM" id="SSF52540">
    <property type="entry name" value="P-loop containing nucleoside triphosphate hydrolases"/>
    <property type="match status" value="2"/>
</dbReference>
<keyword evidence="1" id="KW-0813">Transport</keyword>
<dbReference type="InterPro" id="IPR027417">
    <property type="entry name" value="P-loop_NTPase"/>
</dbReference>
<dbReference type="PROSITE" id="PS00211">
    <property type="entry name" value="ABC_TRANSPORTER_1"/>
    <property type="match status" value="1"/>
</dbReference>
<dbReference type="RefSeq" id="WP_369209481.1">
    <property type="nucleotide sequence ID" value="NZ_JBFNXQ010000081.1"/>
</dbReference>
<dbReference type="CDD" id="cd03216">
    <property type="entry name" value="ABC_Carb_Monos_I"/>
    <property type="match status" value="1"/>
</dbReference>
<reference evidence="7 8" key="1">
    <citation type="submission" date="2024-06" db="EMBL/GenBank/DDBJ databases">
        <title>Draft genome sequence of Geodermatophilus badlandi, a novel member of the Geodermatophilaceae isolated from badland sedimentary rocks in the Red desert, Wyoming, USA.</title>
        <authorList>
            <person name="Ben Tekaya S."/>
            <person name="Nouioui I."/>
            <person name="Flores G.M."/>
            <person name="Shaal M.N."/>
            <person name="Bredoire F."/>
            <person name="Basile F."/>
            <person name="Van Diepen L."/>
            <person name="Ward N.L."/>
        </authorList>
    </citation>
    <scope>NUCLEOTIDE SEQUENCE [LARGE SCALE GENOMIC DNA]</scope>
    <source>
        <strain evidence="7 8">WL48A</strain>
    </source>
</reference>
<feature type="domain" description="ABC transporter" evidence="6">
    <location>
        <begin position="267"/>
        <end position="510"/>
    </location>
</feature>
<organism evidence="7 8">
    <name type="scientific">Geodermatophilus maliterrae</name>
    <dbReference type="NCBI Taxonomy" id="3162531"/>
    <lineage>
        <taxon>Bacteria</taxon>
        <taxon>Bacillati</taxon>
        <taxon>Actinomycetota</taxon>
        <taxon>Actinomycetes</taxon>
        <taxon>Geodermatophilales</taxon>
        <taxon>Geodermatophilaceae</taxon>
        <taxon>Geodermatophilus</taxon>
    </lineage>
</organism>
<evidence type="ECO:0000256" key="4">
    <source>
        <dbReference type="ARBA" id="ARBA00022840"/>
    </source>
</evidence>
<dbReference type="Gene3D" id="3.40.50.300">
    <property type="entry name" value="P-loop containing nucleotide triphosphate hydrolases"/>
    <property type="match status" value="2"/>
</dbReference>
<evidence type="ECO:0000256" key="5">
    <source>
        <dbReference type="SAM" id="MobiDB-lite"/>
    </source>
</evidence>
<evidence type="ECO:0000313" key="8">
    <source>
        <dbReference type="Proteomes" id="UP001560045"/>
    </source>
</evidence>
<keyword evidence="8" id="KW-1185">Reference proteome</keyword>
<evidence type="ECO:0000259" key="6">
    <source>
        <dbReference type="PROSITE" id="PS50893"/>
    </source>
</evidence>
<evidence type="ECO:0000256" key="3">
    <source>
        <dbReference type="ARBA" id="ARBA00022741"/>
    </source>
</evidence>
<comment type="caution">
    <text evidence="7">The sequence shown here is derived from an EMBL/GenBank/DDBJ whole genome shotgun (WGS) entry which is preliminary data.</text>
</comment>
<feature type="compositionally biased region" description="Basic and acidic residues" evidence="5">
    <location>
        <begin position="521"/>
        <end position="535"/>
    </location>
</feature>
<gene>
    <name evidence="7" type="ORF">ABQ292_20050</name>
</gene>
<dbReference type="InterPro" id="IPR050107">
    <property type="entry name" value="ABC_carbohydrate_import_ATPase"/>
</dbReference>
<feature type="domain" description="ABC transporter" evidence="6">
    <location>
        <begin position="16"/>
        <end position="252"/>
    </location>
</feature>
<keyword evidence="2" id="KW-0677">Repeat</keyword>